<dbReference type="CDD" id="cd11377">
    <property type="entry name" value="Pro-peptidase_S53"/>
    <property type="match status" value="1"/>
</dbReference>
<proteinExistence type="predicted"/>
<evidence type="ECO:0000256" key="2">
    <source>
        <dbReference type="ARBA" id="ARBA00022670"/>
    </source>
</evidence>
<dbReference type="PANTHER" id="PTHR14218">
    <property type="entry name" value="PROTEASE S8 TRIPEPTIDYL PEPTIDASE I CLN2"/>
    <property type="match status" value="1"/>
</dbReference>
<organism evidence="11 12">
    <name type="scientific">Bacillus salipaludis</name>
    <dbReference type="NCBI Taxonomy" id="2547811"/>
    <lineage>
        <taxon>Bacteria</taxon>
        <taxon>Bacillati</taxon>
        <taxon>Bacillota</taxon>
        <taxon>Bacilli</taxon>
        <taxon>Bacillales</taxon>
        <taxon>Bacillaceae</taxon>
        <taxon>Bacillus</taxon>
    </lineage>
</organism>
<dbReference type="SMART" id="SM00944">
    <property type="entry name" value="Pro-kuma_activ"/>
    <property type="match status" value="1"/>
</dbReference>
<feature type="region of interest" description="Disordered" evidence="8">
    <location>
        <begin position="414"/>
        <end position="437"/>
    </location>
</feature>
<keyword evidence="13" id="KW-1185">Reference proteome</keyword>
<dbReference type="InterPro" id="IPR030400">
    <property type="entry name" value="Sedolisin_dom"/>
</dbReference>
<reference evidence="10" key="2">
    <citation type="submission" date="2023-08" db="EMBL/GenBank/DDBJ databases">
        <title>Nitrogen cycling bacteria in agricultural field soils.</title>
        <authorList>
            <person name="Jang J."/>
        </authorList>
    </citation>
    <scope>NUCLEOTIDE SEQUENCE</scope>
    <source>
        <strain evidence="10">PS3-36</strain>
    </source>
</reference>
<evidence type="ECO:0000256" key="1">
    <source>
        <dbReference type="ARBA" id="ARBA00001913"/>
    </source>
</evidence>
<reference evidence="11 12" key="1">
    <citation type="submission" date="2019-03" db="EMBL/GenBank/DDBJ databases">
        <title>Bacillus niacini sp. nov. a Nicotinate-Metabolizing Mesophile Isolated from Soil.</title>
        <authorList>
            <person name="Zhang G."/>
        </authorList>
    </citation>
    <scope>NUCLEOTIDE SEQUENCE [LARGE SCALE GENOMIC DNA]</scope>
    <source>
        <strain evidence="11 12">WN066</strain>
    </source>
</reference>
<dbReference type="SUPFAM" id="SSF54897">
    <property type="entry name" value="Protease propeptides/inhibitors"/>
    <property type="match status" value="1"/>
</dbReference>
<dbReference type="GO" id="GO:0004252">
    <property type="term" value="F:serine-type endopeptidase activity"/>
    <property type="evidence" value="ECO:0007669"/>
    <property type="project" value="InterPro"/>
</dbReference>
<dbReference type="Pfam" id="PF00082">
    <property type="entry name" value="Peptidase_S8"/>
    <property type="match status" value="1"/>
</dbReference>
<dbReference type="PANTHER" id="PTHR14218:SF15">
    <property type="entry name" value="TRIPEPTIDYL-PEPTIDASE 1"/>
    <property type="match status" value="1"/>
</dbReference>
<evidence type="ECO:0000313" key="10">
    <source>
        <dbReference type="EMBL" id="MDQ6598935.1"/>
    </source>
</evidence>
<feature type="domain" description="Peptidase S53" evidence="9">
    <location>
        <begin position="187"/>
        <end position="541"/>
    </location>
</feature>
<accession>A0A4R5VII4</accession>
<keyword evidence="7" id="KW-0865">Zymogen</keyword>
<comment type="cofactor">
    <cofactor evidence="1">
        <name>Ca(2+)</name>
        <dbReference type="ChEBI" id="CHEBI:29108"/>
    </cofactor>
</comment>
<evidence type="ECO:0000256" key="3">
    <source>
        <dbReference type="ARBA" id="ARBA00022723"/>
    </source>
</evidence>
<dbReference type="Pfam" id="PF09286">
    <property type="entry name" value="Pro-kuma_activ"/>
    <property type="match status" value="1"/>
</dbReference>
<dbReference type="EMBL" id="SMYO01000026">
    <property type="protein sequence ID" value="TDK56207.1"/>
    <property type="molecule type" value="Genomic_DNA"/>
</dbReference>
<evidence type="ECO:0000313" key="13">
    <source>
        <dbReference type="Proteomes" id="UP001178888"/>
    </source>
</evidence>
<dbReference type="Proteomes" id="UP000295132">
    <property type="component" value="Unassembled WGS sequence"/>
</dbReference>
<keyword evidence="3" id="KW-0479">Metal-binding</keyword>
<dbReference type="GO" id="GO:0008240">
    <property type="term" value="F:tripeptidyl-peptidase activity"/>
    <property type="evidence" value="ECO:0007669"/>
    <property type="project" value="TreeGrafter"/>
</dbReference>
<evidence type="ECO:0000259" key="9">
    <source>
        <dbReference type="PROSITE" id="PS51695"/>
    </source>
</evidence>
<evidence type="ECO:0000256" key="6">
    <source>
        <dbReference type="ARBA" id="ARBA00022837"/>
    </source>
</evidence>
<keyword evidence="6" id="KW-0106">Calcium</keyword>
<protein>
    <submittedName>
        <fullName evidence="11">Peptidase S53</fullName>
    </submittedName>
    <submittedName>
        <fullName evidence="10">S53 family peptidase</fullName>
        <ecNumber evidence="10">3.4.-.-</ecNumber>
    </submittedName>
</protein>
<dbReference type="CDD" id="cd04056">
    <property type="entry name" value="Peptidases_S53"/>
    <property type="match status" value="1"/>
</dbReference>
<dbReference type="Gene3D" id="3.40.50.200">
    <property type="entry name" value="Peptidase S8/S53 domain"/>
    <property type="match status" value="1"/>
</dbReference>
<dbReference type="InterPro" id="IPR036852">
    <property type="entry name" value="Peptidase_S8/S53_dom_sf"/>
</dbReference>
<name>A0A4R5VII4_9BACI</name>
<dbReference type="EMBL" id="JAVGVR010000001">
    <property type="protein sequence ID" value="MDQ6598935.1"/>
    <property type="molecule type" value="Genomic_DNA"/>
</dbReference>
<dbReference type="AlphaFoldDB" id="A0A4R5VII4"/>
<evidence type="ECO:0000313" key="11">
    <source>
        <dbReference type="EMBL" id="TDK56207.1"/>
    </source>
</evidence>
<dbReference type="GO" id="GO:0046872">
    <property type="term" value="F:metal ion binding"/>
    <property type="evidence" value="ECO:0007669"/>
    <property type="project" value="UniProtKB-KW"/>
</dbReference>
<dbReference type="PROSITE" id="PS51695">
    <property type="entry name" value="SEDOLISIN"/>
    <property type="match status" value="1"/>
</dbReference>
<keyword evidence="5" id="KW-0720">Serine protease</keyword>
<dbReference type="EC" id="3.4.-.-" evidence="10"/>
<evidence type="ECO:0000313" key="12">
    <source>
        <dbReference type="Proteomes" id="UP000295132"/>
    </source>
</evidence>
<dbReference type="GO" id="GO:0006508">
    <property type="term" value="P:proteolysis"/>
    <property type="evidence" value="ECO:0007669"/>
    <property type="project" value="UniProtKB-KW"/>
</dbReference>
<sequence length="544" mass="57688">MEQDNHLLNSQEPYVKIPGSERKPLPYAVKSTPIHPDEEISATLLIRRPPVTSFLEKKSTSPLTPIQHLSHEQFMATHGADQEDLNKVEKFAANNGLTIKEVNAAAGTVLIAGPASAFNKAFKVQLAIYEHQNFTYRGRTGPVHIPQDLSDIVEAVIGLDNRPQLRPHFRILEEKSEPHRNQVATKSFTPDQIASLYHFPQNIDVSNQCIAIIELGGGYHPDEMKQYFSSLGVAQAVLTDVTVSEAANQPTGDPNGPDGEVALDIEVAGAVAPGVKIAVYFAPNTDAGFLNAITTAIHDTVNKPSVISISWGAPENQWTSQAMQAMDRAFQDAAALGVTICCAAGDRGSSDGVTDGTVHVDFPASSPHVLGCGGTKLFGSGQTITREVVWNEGPDSSTGGGVSDVFTLPSWQTAAHVPPSADPQTNNGRGVPDVAGDADPATGYQVLVDGQQAVFGGTSAVAPLWAGLIALINQQLGHPVGFLNPTLYNLPASSKAFHDIKTGNNISSNERDAYKAKKGWDPVSGLGSPNGINLLNALMGLQSP</sequence>
<keyword evidence="2" id="KW-0645">Protease</keyword>
<evidence type="ECO:0000256" key="7">
    <source>
        <dbReference type="ARBA" id="ARBA00023145"/>
    </source>
</evidence>
<comment type="caution">
    <text evidence="11">The sequence shown here is derived from an EMBL/GenBank/DDBJ whole genome shotgun (WGS) entry which is preliminary data.</text>
</comment>
<evidence type="ECO:0000256" key="4">
    <source>
        <dbReference type="ARBA" id="ARBA00022801"/>
    </source>
</evidence>
<dbReference type="RefSeq" id="WP_133339788.1">
    <property type="nucleotide sequence ID" value="NZ_JAVGVR010000001.1"/>
</dbReference>
<dbReference type="InterPro" id="IPR015366">
    <property type="entry name" value="S53_propep"/>
</dbReference>
<evidence type="ECO:0000256" key="5">
    <source>
        <dbReference type="ARBA" id="ARBA00022825"/>
    </source>
</evidence>
<gene>
    <name evidence="11" type="ORF">E2K98_27415</name>
    <name evidence="10" type="ORF">RCG21_21720</name>
</gene>
<dbReference type="SUPFAM" id="SSF52743">
    <property type="entry name" value="Subtilisin-like"/>
    <property type="match status" value="1"/>
</dbReference>
<dbReference type="InterPro" id="IPR000209">
    <property type="entry name" value="Peptidase_S8/S53_dom"/>
</dbReference>
<dbReference type="InterPro" id="IPR050819">
    <property type="entry name" value="Tripeptidyl-peptidase_I"/>
</dbReference>
<dbReference type="Proteomes" id="UP001178888">
    <property type="component" value="Unassembled WGS sequence"/>
</dbReference>
<evidence type="ECO:0000256" key="8">
    <source>
        <dbReference type="SAM" id="MobiDB-lite"/>
    </source>
</evidence>
<keyword evidence="4 10" id="KW-0378">Hydrolase</keyword>